<dbReference type="GO" id="GO:0004430">
    <property type="term" value="F:1-phosphatidylinositol 4-kinase activity"/>
    <property type="evidence" value="ECO:0007669"/>
    <property type="project" value="UniProtKB-EC"/>
</dbReference>
<protein>
    <recommendedName>
        <fullName evidence="2">1-phosphatidylinositol 4-kinase</fullName>
        <ecNumber evidence="2">2.7.1.67</ecNumber>
    </recommendedName>
</protein>
<keyword evidence="6" id="KW-0418">Kinase</keyword>
<dbReference type="PROSITE" id="PS50290">
    <property type="entry name" value="PI3_4_KINASE_3"/>
    <property type="match status" value="1"/>
</dbReference>
<evidence type="ECO:0000259" key="9">
    <source>
        <dbReference type="PROSITE" id="PS50053"/>
    </source>
</evidence>
<organism evidence="11 12">
    <name type="scientific">Oryza sativa subsp. japonica</name>
    <name type="common">Rice</name>
    <dbReference type="NCBI Taxonomy" id="39947"/>
    <lineage>
        <taxon>Eukaryota</taxon>
        <taxon>Viridiplantae</taxon>
        <taxon>Streptophyta</taxon>
        <taxon>Embryophyta</taxon>
        <taxon>Tracheophyta</taxon>
        <taxon>Spermatophyta</taxon>
        <taxon>Magnoliopsida</taxon>
        <taxon>Liliopsida</taxon>
        <taxon>Poales</taxon>
        <taxon>Poaceae</taxon>
        <taxon>BOP clade</taxon>
        <taxon>Oryzoideae</taxon>
        <taxon>Oryzeae</taxon>
        <taxon>Oryzinae</taxon>
        <taxon>Oryza</taxon>
        <taxon>Oryza sativa</taxon>
    </lineage>
</organism>
<evidence type="ECO:0000256" key="7">
    <source>
        <dbReference type="ARBA" id="ARBA00022840"/>
    </source>
</evidence>
<name>Q6L557_ORYSJ</name>
<dbReference type="SMART" id="SM00213">
    <property type="entry name" value="UBQ"/>
    <property type="match status" value="2"/>
</dbReference>
<dbReference type="EC" id="2.7.1.67" evidence="2"/>
<feature type="region of interest" description="Disordered" evidence="8">
    <location>
        <begin position="294"/>
        <end position="315"/>
    </location>
</feature>
<keyword evidence="4" id="KW-0677">Repeat</keyword>
<evidence type="ECO:0000313" key="12">
    <source>
        <dbReference type="Proteomes" id="UP000000763"/>
    </source>
</evidence>
<dbReference type="CDD" id="cd17039">
    <property type="entry name" value="Ubl_ubiquitin_like"/>
    <property type="match status" value="1"/>
</dbReference>
<gene>
    <name evidence="11" type="primary">OJ1115_D04.14</name>
</gene>
<keyword evidence="7" id="KW-0067">ATP-binding</keyword>
<evidence type="ECO:0000256" key="5">
    <source>
        <dbReference type="ARBA" id="ARBA00022741"/>
    </source>
</evidence>
<dbReference type="EMBL" id="AC105260">
    <property type="protein sequence ID" value="AAT38007.1"/>
    <property type="molecule type" value="Genomic_DNA"/>
</dbReference>
<evidence type="ECO:0000256" key="2">
    <source>
        <dbReference type="ARBA" id="ARBA00012169"/>
    </source>
</evidence>
<feature type="domain" description="PI3K/PI4K catalytic" evidence="10">
    <location>
        <begin position="259"/>
        <end position="548"/>
    </location>
</feature>
<dbReference type="Gene3D" id="3.10.20.90">
    <property type="entry name" value="Phosphatidylinositol 3-kinase Catalytic Subunit, Chain A, domain 1"/>
    <property type="match status" value="2"/>
</dbReference>
<dbReference type="PANTHER" id="PTHR45800:SF44">
    <property type="entry name" value="1-PHOSPHATIDYLINOSITOL 4-KINASE"/>
    <property type="match status" value="1"/>
</dbReference>
<evidence type="ECO:0000256" key="1">
    <source>
        <dbReference type="ARBA" id="ARBA00008941"/>
    </source>
</evidence>
<sequence length="612" mass="66659">MTTTAAGGATLCAAREEQELLATRLNVNGIRPPHCAAESILIYLTAPGLSMMPMRVMASDSIASVKLRVQTSKGFVVRKQKLVFDGRELARNDSRIMDYGVSHGNVLHLVIRISDLRLITVQTVHGNKFRFRVEPGRTVGYVKQQIAKNSTHDDDHHSLVLQGEVLDDAHLIHDVCRTDGAVIHLLVHRSAKLAARPVDRDFEVSIVARNRNAAADAAQPTLHLQRDFAIEPVIVNPKAALPPVIENLVGAVLAGMEKGNAPIMSSEGTGGAYFMQDASGQEHVAVFKPVDEEPMAANNPRGLPPSPTGEGLKKGTRVGEGAIREVAAYILDHPPGGRRSFAGHHGSATVGFAGVAPTALVRCMHRSFKQPAASEQGPPLFKVGSLQAFVKNSGSCEDMGPRAFPVHEVHKICVLDIRLANADRHAGNILTCRDEQGHGLTLVPIDHGYCLPESCREPFSEETVEYIRSLDAEEDIAILRFHGWEMPAKCERVLRVTTMLLKKGVDSGLAAFDMGSILCRETLTKESVIEEIIREVEDDVGDEAAFLQSVSQSMDRRLGELSKKKKSNIEYDLGVCAVIIRVKLFGLANLIGPHRNAEISEISDITKIHKKI</sequence>
<feature type="domain" description="Ubiquitin-like" evidence="9">
    <location>
        <begin position="40"/>
        <end position="112"/>
    </location>
</feature>
<dbReference type="InterPro" id="IPR000403">
    <property type="entry name" value="PI3/4_kinase_cat_dom"/>
</dbReference>
<comment type="similarity">
    <text evidence="1">Belongs to the PI3/PI4-kinase family. Type II PI4K subfamily.</text>
</comment>
<evidence type="ECO:0000256" key="4">
    <source>
        <dbReference type="ARBA" id="ARBA00022737"/>
    </source>
</evidence>
<dbReference type="SUPFAM" id="SSF54236">
    <property type="entry name" value="Ubiquitin-like"/>
    <property type="match status" value="2"/>
</dbReference>
<feature type="domain" description="Ubiquitin-like" evidence="9">
    <location>
        <begin position="119"/>
        <end position="192"/>
    </location>
</feature>
<evidence type="ECO:0000313" key="11">
    <source>
        <dbReference type="EMBL" id="AAT38007.1"/>
    </source>
</evidence>
<accession>Q6L557</accession>
<dbReference type="InterPro" id="IPR029071">
    <property type="entry name" value="Ubiquitin-like_domsf"/>
</dbReference>
<reference evidence="12" key="2">
    <citation type="journal article" date="2008" name="Nucleic Acids Res.">
        <title>The rice annotation project database (RAP-DB): 2008 update.</title>
        <authorList>
            <consortium name="The rice annotation project (RAP)"/>
        </authorList>
    </citation>
    <scope>GENOME REANNOTATION</scope>
    <source>
        <strain evidence="12">cv. Nipponbare</strain>
    </source>
</reference>
<dbReference type="FunFam" id="3.10.20.90:FF:000307">
    <property type="entry name" value="Phosphatidylinositol 4-kinase gamma 4"/>
    <property type="match status" value="1"/>
</dbReference>
<dbReference type="InterPro" id="IPR044571">
    <property type="entry name" value="P4KG1-8"/>
</dbReference>
<dbReference type="GO" id="GO:0005524">
    <property type="term" value="F:ATP binding"/>
    <property type="evidence" value="ECO:0007669"/>
    <property type="project" value="UniProtKB-KW"/>
</dbReference>
<proteinExistence type="inferred from homology"/>
<keyword evidence="5" id="KW-0547">Nucleotide-binding</keyword>
<dbReference type="InterPro" id="IPR000626">
    <property type="entry name" value="Ubiquitin-like_dom"/>
</dbReference>
<evidence type="ECO:0000256" key="3">
    <source>
        <dbReference type="ARBA" id="ARBA00022679"/>
    </source>
</evidence>
<dbReference type="PROSITE" id="PS50053">
    <property type="entry name" value="UBIQUITIN_2"/>
    <property type="match status" value="2"/>
</dbReference>
<evidence type="ECO:0000256" key="8">
    <source>
        <dbReference type="SAM" id="MobiDB-lite"/>
    </source>
</evidence>
<evidence type="ECO:0000259" key="10">
    <source>
        <dbReference type="PROSITE" id="PS50290"/>
    </source>
</evidence>
<keyword evidence="3" id="KW-0808">Transferase</keyword>
<dbReference type="PANTHER" id="PTHR45800">
    <property type="entry name" value="PHOSPHATIDYLINOSITOL 4-KINASE GAMMA"/>
    <property type="match status" value="1"/>
</dbReference>
<dbReference type="Pfam" id="PF00240">
    <property type="entry name" value="ubiquitin"/>
    <property type="match status" value="2"/>
</dbReference>
<reference evidence="12" key="1">
    <citation type="journal article" date="2005" name="Nature">
        <title>The map-based sequence of the rice genome.</title>
        <authorList>
            <consortium name="International rice genome sequencing project (IRGSP)"/>
            <person name="Matsumoto T."/>
            <person name="Wu J."/>
            <person name="Kanamori H."/>
            <person name="Katayose Y."/>
            <person name="Fujisawa M."/>
            <person name="Namiki N."/>
            <person name="Mizuno H."/>
            <person name="Yamamoto K."/>
            <person name="Antonio B.A."/>
            <person name="Baba T."/>
            <person name="Sakata K."/>
            <person name="Nagamura Y."/>
            <person name="Aoki H."/>
            <person name="Arikawa K."/>
            <person name="Arita K."/>
            <person name="Bito T."/>
            <person name="Chiden Y."/>
            <person name="Fujitsuka N."/>
            <person name="Fukunaka R."/>
            <person name="Hamada M."/>
            <person name="Harada C."/>
            <person name="Hayashi A."/>
            <person name="Hijishita S."/>
            <person name="Honda M."/>
            <person name="Hosokawa S."/>
            <person name="Ichikawa Y."/>
            <person name="Idonuma A."/>
            <person name="Iijima M."/>
            <person name="Ikeda M."/>
            <person name="Ikeno M."/>
            <person name="Ito K."/>
            <person name="Ito S."/>
            <person name="Ito T."/>
            <person name="Ito Y."/>
            <person name="Ito Y."/>
            <person name="Iwabuchi A."/>
            <person name="Kamiya K."/>
            <person name="Karasawa W."/>
            <person name="Kurita K."/>
            <person name="Katagiri S."/>
            <person name="Kikuta A."/>
            <person name="Kobayashi H."/>
            <person name="Kobayashi N."/>
            <person name="Machita K."/>
            <person name="Maehara T."/>
            <person name="Masukawa M."/>
            <person name="Mizubayashi T."/>
            <person name="Mukai Y."/>
            <person name="Nagasaki H."/>
            <person name="Nagata Y."/>
            <person name="Naito S."/>
            <person name="Nakashima M."/>
            <person name="Nakama Y."/>
            <person name="Nakamichi Y."/>
            <person name="Nakamura M."/>
            <person name="Meguro A."/>
            <person name="Negishi M."/>
            <person name="Ohta I."/>
            <person name="Ohta T."/>
            <person name="Okamoto M."/>
            <person name="Ono N."/>
            <person name="Saji S."/>
            <person name="Sakaguchi M."/>
            <person name="Sakai K."/>
            <person name="Shibata M."/>
            <person name="Shimokawa T."/>
            <person name="Song J."/>
            <person name="Takazaki Y."/>
            <person name="Terasawa K."/>
            <person name="Tsugane M."/>
            <person name="Tsuji K."/>
            <person name="Ueda S."/>
            <person name="Waki K."/>
            <person name="Yamagata H."/>
            <person name="Yamamoto M."/>
            <person name="Yamamoto S."/>
            <person name="Yamane H."/>
            <person name="Yoshiki S."/>
            <person name="Yoshihara R."/>
            <person name="Yukawa K."/>
            <person name="Zhong H."/>
            <person name="Yano M."/>
            <person name="Yuan Q."/>
            <person name="Ouyang S."/>
            <person name="Liu J."/>
            <person name="Jones K.M."/>
            <person name="Gansberger K."/>
            <person name="Moffat K."/>
            <person name="Hill J."/>
            <person name="Bera J."/>
            <person name="Fadrosh D."/>
            <person name="Jin S."/>
            <person name="Johri S."/>
            <person name="Kim M."/>
            <person name="Overton L."/>
            <person name="Reardon M."/>
            <person name="Tsitrin T."/>
            <person name="Vuong H."/>
            <person name="Weaver B."/>
            <person name="Ciecko A."/>
            <person name="Tallon L."/>
            <person name="Jackson J."/>
            <person name="Pai G."/>
            <person name="Aken S.V."/>
            <person name="Utterback T."/>
            <person name="Reidmuller S."/>
            <person name="Feldblyum T."/>
            <person name="Hsiao J."/>
            <person name="Zismann V."/>
            <person name="Iobst S."/>
            <person name="de Vazeille A.R."/>
            <person name="Buell C.R."/>
            <person name="Ying K."/>
            <person name="Li Y."/>
            <person name="Lu T."/>
            <person name="Huang Y."/>
            <person name="Zhao Q."/>
            <person name="Feng Q."/>
            <person name="Zhang L."/>
            <person name="Zhu J."/>
            <person name="Weng Q."/>
            <person name="Mu J."/>
            <person name="Lu Y."/>
            <person name="Fan D."/>
            <person name="Liu Y."/>
            <person name="Guan J."/>
            <person name="Zhang Y."/>
            <person name="Yu S."/>
            <person name="Liu X."/>
            <person name="Zhang Y."/>
            <person name="Hong G."/>
            <person name="Han B."/>
            <person name="Choisne N."/>
            <person name="Demange N."/>
            <person name="Orjeda G."/>
            <person name="Samain S."/>
            <person name="Cattolico L."/>
            <person name="Pelletier E."/>
            <person name="Couloux A."/>
            <person name="Segurens B."/>
            <person name="Wincker P."/>
            <person name="D'Hont A."/>
            <person name="Scarpelli C."/>
            <person name="Weissenbach J."/>
            <person name="Salanoubat M."/>
            <person name="Quetier F."/>
            <person name="Yu Y."/>
            <person name="Kim H.R."/>
            <person name="Rambo T."/>
            <person name="Currie J."/>
            <person name="Collura K."/>
            <person name="Luo M."/>
            <person name="Yang T."/>
            <person name="Ammiraju J.S.S."/>
            <person name="Engler F."/>
            <person name="Soderlund C."/>
            <person name="Wing R.A."/>
            <person name="Palmer L.E."/>
            <person name="de la Bastide M."/>
            <person name="Spiegel L."/>
            <person name="Nascimento L."/>
            <person name="Zutavern T."/>
            <person name="O'Shaughnessy A."/>
            <person name="Dike S."/>
            <person name="Dedhia N."/>
            <person name="Preston R."/>
            <person name="Balija V."/>
            <person name="McCombie W.R."/>
            <person name="Chow T."/>
            <person name="Chen H."/>
            <person name="Chung M."/>
            <person name="Chen C."/>
            <person name="Shaw J."/>
            <person name="Wu H."/>
            <person name="Hsiao K."/>
            <person name="Chao Y."/>
            <person name="Chu M."/>
            <person name="Cheng C."/>
            <person name="Hour A."/>
            <person name="Lee P."/>
            <person name="Lin S."/>
            <person name="Lin Y."/>
            <person name="Liou J."/>
            <person name="Liu S."/>
            <person name="Hsing Y."/>
            <person name="Raghuvanshi S."/>
            <person name="Mohanty A."/>
            <person name="Bharti A.K."/>
            <person name="Gaur A."/>
            <person name="Gupta V."/>
            <person name="Kumar D."/>
            <person name="Ravi V."/>
            <person name="Vij S."/>
            <person name="Kapur A."/>
            <person name="Khurana P."/>
            <person name="Khurana P."/>
            <person name="Khurana J.P."/>
            <person name="Tyagi A.K."/>
            <person name="Gaikwad K."/>
            <person name="Singh A."/>
            <person name="Dalal V."/>
            <person name="Srivastava S."/>
            <person name="Dixit A."/>
            <person name="Pal A.K."/>
            <person name="Ghazi I.A."/>
            <person name="Yadav M."/>
            <person name="Pandit A."/>
            <person name="Bhargava A."/>
            <person name="Sureshbabu K."/>
            <person name="Batra K."/>
            <person name="Sharma T.R."/>
            <person name="Mohapatra T."/>
            <person name="Singh N.K."/>
            <person name="Messing J."/>
            <person name="Nelson A.B."/>
            <person name="Fuks G."/>
            <person name="Kavchok S."/>
            <person name="Keizer G."/>
            <person name="Linton E."/>
            <person name="Llaca V."/>
            <person name="Song R."/>
            <person name="Tanyolac B."/>
            <person name="Young S."/>
            <person name="Ho-Il K."/>
            <person name="Hahn J.H."/>
            <person name="Sangsakoo G."/>
            <person name="Vanavichit A."/>
            <person name="de Mattos Luiz.A.T."/>
            <person name="Zimmer P.D."/>
            <person name="Malone G."/>
            <person name="Dellagostin O."/>
            <person name="de Oliveira A.C."/>
            <person name="Bevan M."/>
            <person name="Bancroft I."/>
            <person name="Minx P."/>
            <person name="Cordum H."/>
            <person name="Wilson R."/>
            <person name="Cheng Z."/>
            <person name="Jin W."/>
            <person name="Jiang J."/>
            <person name="Leong S.A."/>
            <person name="Iwama H."/>
            <person name="Gojobori T."/>
            <person name="Itoh T."/>
            <person name="Niimura Y."/>
            <person name="Fujii Y."/>
            <person name="Habara T."/>
            <person name="Sakai H."/>
            <person name="Sato Y."/>
            <person name="Wilson G."/>
            <person name="Kumar K."/>
            <person name="McCouch S."/>
            <person name="Juretic N."/>
            <person name="Hoen D."/>
            <person name="Wright S."/>
            <person name="Bruskiewich R."/>
            <person name="Bureau T."/>
            <person name="Miyao A."/>
            <person name="Hirochika H."/>
            <person name="Nishikawa T."/>
            <person name="Kadowaki K."/>
            <person name="Sugiura M."/>
            <person name="Burr B."/>
            <person name="Sasaki T."/>
        </authorList>
    </citation>
    <scope>NUCLEOTIDE SEQUENCE [LARGE SCALE GENOMIC DNA]</scope>
    <source>
        <strain evidence="12">cv. Nipponbare</strain>
    </source>
</reference>
<dbReference type="Pfam" id="PF00454">
    <property type="entry name" value="PI3_PI4_kinase"/>
    <property type="match status" value="1"/>
</dbReference>
<evidence type="ECO:0000256" key="6">
    <source>
        <dbReference type="ARBA" id="ARBA00022777"/>
    </source>
</evidence>
<dbReference type="Proteomes" id="UP000000763">
    <property type="component" value="Chromosome 5"/>
</dbReference>
<dbReference type="AlphaFoldDB" id="Q6L557"/>